<proteinExistence type="predicted"/>
<dbReference type="HOGENOM" id="CLU_174522_0_0_2"/>
<dbReference type="STRING" id="1041930.Mtc_1757"/>
<organism evidence="1 2">
    <name type="scientific">Methanocella conradii (strain DSM 24694 / JCM 17849 / CGMCC 1.5162 / HZ254)</name>
    <dbReference type="NCBI Taxonomy" id="1041930"/>
    <lineage>
        <taxon>Archaea</taxon>
        <taxon>Methanobacteriati</taxon>
        <taxon>Methanobacteriota</taxon>
        <taxon>Stenosarchaea group</taxon>
        <taxon>Methanomicrobia</taxon>
        <taxon>Methanocellales</taxon>
        <taxon>Methanocellaceae</taxon>
        <taxon>Methanocella</taxon>
    </lineage>
</organism>
<accession>H8I9Q0</accession>
<dbReference type="Proteomes" id="UP000005233">
    <property type="component" value="Chromosome"/>
</dbReference>
<gene>
    <name evidence="1" type="ordered locus">Mtc_1757</name>
</gene>
<keyword evidence="2" id="KW-1185">Reference proteome</keyword>
<evidence type="ECO:0000313" key="2">
    <source>
        <dbReference type="Proteomes" id="UP000005233"/>
    </source>
</evidence>
<evidence type="ECO:0008006" key="3">
    <source>
        <dbReference type="Google" id="ProtNLM"/>
    </source>
</evidence>
<dbReference type="InterPro" id="IPR007355">
    <property type="entry name" value="DUF424"/>
</dbReference>
<dbReference type="EMBL" id="CP003243">
    <property type="protein sequence ID" value="AFD00501.1"/>
    <property type="molecule type" value="Genomic_DNA"/>
</dbReference>
<dbReference type="eggNOG" id="arCOG04051">
    <property type="taxonomic scope" value="Archaea"/>
</dbReference>
<dbReference type="AlphaFoldDB" id="H8I9Q0"/>
<reference evidence="1 2" key="1">
    <citation type="journal article" date="2012" name="J. Bacteriol.">
        <title>Complete genome sequence of a thermophilic methanogen, Methanocella conradii HZ254, isolated from Chinese rice field soil.</title>
        <authorList>
            <person name="Lu Z."/>
            <person name="Lu Y."/>
        </authorList>
    </citation>
    <scope>NUCLEOTIDE SEQUENCE [LARGE SCALE GENOMIC DNA]</scope>
    <source>
        <strain evidence="2">DSM 24694 / JCM 17849 / CGMCC 1.5162 / HZ254</strain>
    </source>
</reference>
<dbReference type="GeneID" id="11971903"/>
<name>H8I9Q0_METCZ</name>
<dbReference type="Gene3D" id="3.30.1860.10">
    <property type="entry name" value="uncharacterized conserved protein from methanopyrus kandleri domain like"/>
    <property type="match status" value="1"/>
</dbReference>
<evidence type="ECO:0000313" key="1">
    <source>
        <dbReference type="EMBL" id="AFD00501.1"/>
    </source>
</evidence>
<dbReference type="Pfam" id="PF04242">
    <property type="entry name" value="DUF424"/>
    <property type="match status" value="1"/>
</dbReference>
<sequence length="99" mass="10660">MMCVYLKVYNVGEEVLVAVCDEGLLGKEFSEGEVHLKVSMAFYGDESADYDEVVSALQDATIANLVGEQSVACAVENGFADASDVIYIEGVPHVQMVCM</sequence>
<dbReference type="RefSeq" id="WP_014406332.1">
    <property type="nucleotide sequence ID" value="NC_017034.1"/>
</dbReference>
<dbReference type="KEGG" id="mez:Mtc_1757"/>
<protein>
    <recommendedName>
        <fullName evidence="3">DUF424 domain-containing protein</fullName>
    </recommendedName>
</protein>